<evidence type="ECO:0000313" key="2">
    <source>
        <dbReference type="Proteomes" id="UP000249524"/>
    </source>
</evidence>
<dbReference type="CDD" id="cd05403">
    <property type="entry name" value="NT_KNTase_like"/>
    <property type="match status" value="1"/>
</dbReference>
<accession>A0A328BPL6</accession>
<protein>
    <submittedName>
        <fullName evidence="1">Nucleotidyltransferase domain-containing protein</fullName>
    </submittedName>
</protein>
<dbReference type="InterPro" id="IPR043519">
    <property type="entry name" value="NT_sf"/>
</dbReference>
<dbReference type="Gene3D" id="3.30.460.10">
    <property type="entry name" value="Beta Polymerase, domain 2"/>
    <property type="match status" value="1"/>
</dbReference>
<keyword evidence="1" id="KW-0808">Transferase</keyword>
<proteinExistence type="predicted"/>
<dbReference type="EMBL" id="QFYS01000001">
    <property type="protein sequence ID" value="RAK69043.1"/>
    <property type="molecule type" value="Genomic_DNA"/>
</dbReference>
<name>A0A328BPL6_9CAUL</name>
<dbReference type="Proteomes" id="UP000249524">
    <property type="component" value="Unassembled WGS sequence"/>
</dbReference>
<dbReference type="AlphaFoldDB" id="A0A328BPL6"/>
<keyword evidence="2" id="KW-1185">Reference proteome</keyword>
<gene>
    <name evidence="1" type="ORF">DJ019_03270</name>
</gene>
<dbReference type="RefSeq" id="WP_111274534.1">
    <property type="nucleotide sequence ID" value="NZ_QFYS01000001.1"/>
</dbReference>
<sequence length="145" mass="15771">MTPDDARRLQDGLAAWARIEPGCRALALVGSWVRGAARPDSDLDLMLLATDRDHWAANDGWLRQVLREIGFASVTMAPETYGVTRAWRASLGPQIEVEVGIADQQWAGLNPLDAGTQRVVRDGLKPLVDKDGLLRALVDACDGEP</sequence>
<organism evidence="1 2">
    <name type="scientific">Phenylobacterium kunshanense</name>
    <dbReference type="NCBI Taxonomy" id="1445034"/>
    <lineage>
        <taxon>Bacteria</taxon>
        <taxon>Pseudomonadati</taxon>
        <taxon>Pseudomonadota</taxon>
        <taxon>Alphaproteobacteria</taxon>
        <taxon>Caulobacterales</taxon>
        <taxon>Caulobacteraceae</taxon>
        <taxon>Phenylobacterium</taxon>
    </lineage>
</organism>
<dbReference type="SUPFAM" id="SSF81301">
    <property type="entry name" value="Nucleotidyltransferase"/>
    <property type="match status" value="1"/>
</dbReference>
<reference evidence="1 2" key="1">
    <citation type="submission" date="2018-05" db="EMBL/GenBank/DDBJ databases">
        <authorList>
            <person name="Lanie J.A."/>
            <person name="Ng W.-L."/>
            <person name="Kazmierczak K.M."/>
            <person name="Andrzejewski T.M."/>
            <person name="Davidsen T.M."/>
            <person name="Wayne K.J."/>
            <person name="Tettelin H."/>
            <person name="Glass J.I."/>
            <person name="Rusch D."/>
            <person name="Podicherti R."/>
            <person name="Tsui H.-C.T."/>
            <person name="Winkler M.E."/>
        </authorList>
    </citation>
    <scope>NUCLEOTIDE SEQUENCE [LARGE SCALE GENOMIC DNA]</scope>
    <source>
        <strain evidence="1 2">BUT-10</strain>
    </source>
</reference>
<evidence type="ECO:0000313" key="1">
    <source>
        <dbReference type="EMBL" id="RAK69043.1"/>
    </source>
</evidence>
<comment type="caution">
    <text evidence="1">The sequence shown here is derived from an EMBL/GenBank/DDBJ whole genome shotgun (WGS) entry which is preliminary data.</text>
</comment>
<dbReference type="GO" id="GO:0016740">
    <property type="term" value="F:transferase activity"/>
    <property type="evidence" value="ECO:0007669"/>
    <property type="project" value="UniProtKB-KW"/>
</dbReference>
<dbReference type="OrthoDB" id="7375008at2"/>